<name>A0A7S2E4M7_9STRA</name>
<reference evidence="2" key="1">
    <citation type="submission" date="2021-01" db="EMBL/GenBank/DDBJ databases">
        <authorList>
            <person name="Corre E."/>
            <person name="Pelletier E."/>
            <person name="Niang G."/>
            <person name="Scheremetjew M."/>
            <person name="Finn R."/>
            <person name="Kale V."/>
            <person name="Holt S."/>
            <person name="Cochrane G."/>
            <person name="Meng A."/>
            <person name="Brown T."/>
            <person name="Cohen L."/>
        </authorList>
    </citation>
    <scope>NUCLEOTIDE SEQUENCE</scope>
    <source>
        <strain evidence="2">Pop2</strain>
    </source>
</reference>
<dbReference type="AlphaFoldDB" id="A0A7S2E4M7"/>
<organism evidence="2">
    <name type="scientific">Ditylum brightwellii</name>
    <dbReference type="NCBI Taxonomy" id="49249"/>
    <lineage>
        <taxon>Eukaryota</taxon>
        <taxon>Sar</taxon>
        <taxon>Stramenopiles</taxon>
        <taxon>Ochrophyta</taxon>
        <taxon>Bacillariophyta</taxon>
        <taxon>Mediophyceae</taxon>
        <taxon>Lithodesmiophycidae</taxon>
        <taxon>Lithodesmiales</taxon>
        <taxon>Lithodesmiaceae</taxon>
        <taxon>Ditylum</taxon>
    </lineage>
</organism>
<proteinExistence type="predicted"/>
<gene>
    <name evidence="2" type="ORF">DBRI1063_LOCUS2061</name>
</gene>
<dbReference type="EMBL" id="HBGN01003095">
    <property type="protein sequence ID" value="CAD9315654.1"/>
    <property type="molecule type" value="Transcribed_RNA"/>
</dbReference>
<feature type="region of interest" description="Disordered" evidence="1">
    <location>
        <begin position="127"/>
        <end position="168"/>
    </location>
</feature>
<accession>A0A7S2E4M7</accession>
<evidence type="ECO:0000256" key="1">
    <source>
        <dbReference type="SAM" id="MobiDB-lite"/>
    </source>
</evidence>
<sequence>MLRSKLVCRFNSAYPVVIHEDGGDDDDDDDDKDTKRWKVATVEEAVLMLRPLLSSSKNKHDIIAIDLDKNALTLDDDDHVNNNTLSTNAMDLLINAKAIIWGFEKEGIPPSILSIRKRHDGGVVVVGNDDDDGSNTQHIHDPDKGEEEDTTKHEQPVESINAEEEEEEESIAFIEIPCRSSLNLVAAMSIILHCAWSGVWEGK</sequence>
<protein>
    <submittedName>
        <fullName evidence="2">Uncharacterized protein</fullName>
    </submittedName>
</protein>
<evidence type="ECO:0000313" key="2">
    <source>
        <dbReference type="EMBL" id="CAD9315654.1"/>
    </source>
</evidence>